<dbReference type="EMBL" id="BSNN01000002">
    <property type="protein sequence ID" value="GLQ34756.1"/>
    <property type="molecule type" value="Genomic_DNA"/>
</dbReference>
<sequence length="102" mass="11727">MPVFLIPREIAQNHAQALDALQNSDALQLRDPADFHMTPMYTPADMKEFGIKDQLSWFAVVKDAKKWTDALPETENARRNYRALNNPKALARIDPWYQAAQD</sequence>
<protein>
    <submittedName>
        <fullName evidence="1">Uncharacterized protein</fullName>
    </submittedName>
</protein>
<organism evidence="1 2">
    <name type="scientific">Amylibacter marinus</name>
    <dbReference type="NCBI Taxonomy" id="1475483"/>
    <lineage>
        <taxon>Bacteria</taxon>
        <taxon>Pseudomonadati</taxon>
        <taxon>Pseudomonadota</taxon>
        <taxon>Alphaproteobacteria</taxon>
        <taxon>Rhodobacterales</taxon>
        <taxon>Paracoccaceae</taxon>
        <taxon>Amylibacter</taxon>
    </lineage>
</organism>
<dbReference type="RefSeq" id="WP_284376731.1">
    <property type="nucleotide sequence ID" value="NZ_BSNN01000002.1"/>
</dbReference>
<evidence type="ECO:0000313" key="1">
    <source>
        <dbReference type="EMBL" id="GLQ34756.1"/>
    </source>
</evidence>
<name>A0ABQ5VTQ1_9RHOB</name>
<reference evidence="2" key="1">
    <citation type="journal article" date="2019" name="Int. J. Syst. Evol. Microbiol.">
        <title>The Global Catalogue of Microorganisms (GCM) 10K type strain sequencing project: providing services to taxonomists for standard genome sequencing and annotation.</title>
        <authorList>
            <consortium name="The Broad Institute Genomics Platform"/>
            <consortium name="The Broad Institute Genome Sequencing Center for Infectious Disease"/>
            <person name="Wu L."/>
            <person name="Ma J."/>
        </authorList>
    </citation>
    <scope>NUCLEOTIDE SEQUENCE [LARGE SCALE GENOMIC DNA]</scope>
    <source>
        <strain evidence="2">NBRC 110140</strain>
    </source>
</reference>
<keyword evidence="2" id="KW-1185">Reference proteome</keyword>
<accession>A0ABQ5VTQ1</accession>
<proteinExistence type="predicted"/>
<evidence type="ECO:0000313" key="2">
    <source>
        <dbReference type="Proteomes" id="UP001156694"/>
    </source>
</evidence>
<gene>
    <name evidence="1" type="ORF">GCM10007939_10390</name>
</gene>
<dbReference type="Proteomes" id="UP001156694">
    <property type="component" value="Unassembled WGS sequence"/>
</dbReference>
<comment type="caution">
    <text evidence="1">The sequence shown here is derived from an EMBL/GenBank/DDBJ whole genome shotgun (WGS) entry which is preliminary data.</text>
</comment>